<dbReference type="AlphaFoldDB" id="A0A2A9FDU1"/>
<protein>
    <recommendedName>
        <fullName evidence="3">ACT domain-containing protein</fullName>
    </recommendedName>
</protein>
<proteinExistence type="predicted"/>
<dbReference type="EMBL" id="PDJK01000002">
    <property type="protein sequence ID" value="PFG49617.1"/>
    <property type="molecule type" value="Genomic_DNA"/>
</dbReference>
<keyword evidence="2" id="KW-1185">Reference proteome</keyword>
<sequence>MSAAPTRSPLLLRRRIATYFTGGVEEIPALVRTLAETGRHVHDLSVDVREGVTESSMACAVLVAADEVDTLLERLRRLPAVVSAEPV</sequence>
<name>A0A2A9FDU1_9PSEU</name>
<organism evidence="1 2">
    <name type="scientific">Amycolatopsis sulphurea</name>
    <dbReference type="NCBI Taxonomy" id="76022"/>
    <lineage>
        <taxon>Bacteria</taxon>
        <taxon>Bacillati</taxon>
        <taxon>Actinomycetota</taxon>
        <taxon>Actinomycetes</taxon>
        <taxon>Pseudonocardiales</taxon>
        <taxon>Pseudonocardiaceae</taxon>
        <taxon>Amycolatopsis</taxon>
    </lineage>
</organism>
<dbReference type="RefSeq" id="WP_098513477.1">
    <property type="nucleotide sequence ID" value="NZ_JBIAKZ010000004.1"/>
</dbReference>
<dbReference type="Proteomes" id="UP000243542">
    <property type="component" value="Unassembled WGS sequence"/>
</dbReference>
<evidence type="ECO:0000313" key="1">
    <source>
        <dbReference type="EMBL" id="PFG49617.1"/>
    </source>
</evidence>
<evidence type="ECO:0008006" key="3">
    <source>
        <dbReference type="Google" id="ProtNLM"/>
    </source>
</evidence>
<accession>A0A2A9FDU1</accession>
<comment type="caution">
    <text evidence="1">The sequence shown here is derived from an EMBL/GenBank/DDBJ whole genome shotgun (WGS) entry which is preliminary data.</text>
</comment>
<evidence type="ECO:0000313" key="2">
    <source>
        <dbReference type="Proteomes" id="UP000243542"/>
    </source>
</evidence>
<reference evidence="1 2" key="1">
    <citation type="submission" date="2017-10" db="EMBL/GenBank/DDBJ databases">
        <title>Sequencing the genomes of 1000 actinobacteria strains.</title>
        <authorList>
            <person name="Klenk H.-P."/>
        </authorList>
    </citation>
    <scope>NUCLEOTIDE SEQUENCE [LARGE SCALE GENOMIC DNA]</scope>
    <source>
        <strain evidence="1 2">DSM 46092</strain>
    </source>
</reference>
<gene>
    <name evidence="1" type="ORF">ATK36_4777</name>
</gene>